<reference evidence="3" key="1">
    <citation type="journal article" date="2018" name="Nat. Microbiol.">
        <title>Leveraging single-cell genomics to expand the fungal tree of life.</title>
        <authorList>
            <person name="Ahrendt S.R."/>
            <person name="Quandt C.A."/>
            <person name="Ciobanu D."/>
            <person name="Clum A."/>
            <person name="Salamov A."/>
            <person name="Andreopoulos B."/>
            <person name="Cheng J.F."/>
            <person name="Woyke T."/>
            <person name="Pelin A."/>
            <person name="Henrissat B."/>
            <person name="Reynolds N.K."/>
            <person name="Benny G.L."/>
            <person name="Smith M.E."/>
            <person name="James T.Y."/>
            <person name="Grigoriev I.V."/>
        </authorList>
    </citation>
    <scope>NUCLEOTIDE SEQUENCE [LARGE SCALE GENOMIC DNA]</scope>
    <source>
        <strain evidence="3">Benny S71-1</strain>
    </source>
</reference>
<keyword evidence="1" id="KW-1133">Transmembrane helix</keyword>
<gene>
    <name evidence="2" type="ORF">SYNPS1DRAFT_14825</name>
</gene>
<keyword evidence="3" id="KW-1185">Reference proteome</keyword>
<keyword evidence="1" id="KW-0472">Membrane</keyword>
<organism evidence="2 3">
    <name type="scientific">Syncephalis pseudoplumigaleata</name>
    <dbReference type="NCBI Taxonomy" id="1712513"/>
    <lineage>
        <taxon>Eukaryota</taxon>
        <taxon>Fungi</taxon>
        <taxon>Fungi incertae sedis</taxon>
        <taxon>Zoopagomycota</taxon>
        <taxon>Zoopagomycotina</taxon>
        <taxon>Zoopagomycetes</taxon>
        <taxon>Zoopagales</taxon>
        <taxon>Piptocephalidaceae</taxon>
        <taxon>Syncephalis</taxon>
    </lineage>
</organism>
<evidence type="ECO:0000313" key="2">
    <source>
        <dbReference type="EMBL" id="RKP26009.1"/>
    </source>
</evidence>
<dbReference type="EMBL" id="KZ989542">
    <property type="protein sequence ID" value="RKP26009.1"/>
    <property type="molecule type" value="Genomic_DNA"/>
</dbReference>
<dbReference type="InterPro" id="IPR010530">
    <property type="entry name" value="B12D"/>
</dbReference>
<dbReference type="AlphaFoldDB" id="A0A4V1J1R8"/>
<feature type="transmembrane region" description="Helical" evidence="1">
    <location>
        <begin position="12"/>
        <end position="34"/>
    </location>
</feature>
<keyword evidence="2" id="KW-0830">Ubiquinone</keyword>
<evidence type="ECO:0000313" key="3">
    <source>
        <dbReference type="Proteomes" id="UP000278143"/>
    </source>
</evidence>
<sequence>MSFRQNFVKNWWRIEVLPIFGVLGVAVGGAAWYVTRLARGPEVVWDRRNNPYPWLHVTQDTNIKMHAVSHEFAKSYSRDRL</sequence>
<dbReference type="PANTHER" id="PTHR14256:SF1">
    <property type="entry name" value="GEO09626P1"/>
    <property type="match status" value="1"/>
</dbReference>
<dbReference type="OrthoDB" id="5511684at2759"/>
<proteinExistence type="predicted"/>
<name>A0A4V1J1R8_9FUNG</name>
<dbReference type="Proteomes" id="UP000278143">
    <property type="component" value="Unassembled WGS sequence"/>
</dbReference>
<dbReference type="PANTHER" id="PTHR14256">
    <property type="entry name" value="NADH-UBIQUINONE OXIDOREDUCTASE MLRQ SUBUNIT"/>
    <property type="match status" value="1"/>
</dbReference>
<accession>A0A4V1J1R8</accession>
<dbReference type="Pfam" id="PF06522">
    <property type="entry name" value="B12D"/>
    <property type="match status" value="1"/>
</dbReference>
<protein>
    <submittedName>
        <fullName evidence="2">NADH-ubiquinone reductase complex 1 MLRQ subunit</fullName>
    </submittedName>
</protein>
<evidence type="ECO:0000256" key="1">
    <source>
        <dbReference type="SAM" id="Phobius"/>
    </source>
</evidence>
<keyword evidence="1" id="KW-0812">Transmembrane</keyword>